<feature type="region of interest" description="Disordered" evidence="6">
    <location>
        <begin position="1"/>
        <end position="21"/>
    </location>
</feature>
<dbReference type="GO" id="GO:0005736">
    <property type="term" value="C:RNA polymerase I complex"/>
    <property type="evidence" value="ECO:0007669"/>
    <property type="project" value="TreeGrafter"/>
</dbReference>
<evidence type="ECO:0000256" key="1">
    <source>
        <dbReference type="ARBA" id="ARBA00004123"/>
    </source>
</evidence>
<keyword evidence="4" id="KW-0539">Nucleus</keyword>
<organism evidence="7 8">
    <name type="scientific">Coemansia aciculifera</name>
    <dbReference type="NCBI Taxonomy" id="417176"/>
    <lineage>
        <taxon>Eukaryota</taxon>
        <taxon>Fungi</taxon>
        <taxon>Fungi incertae sedis</taxon>
        <taxon>Zoopagomycota</taxon>
        <taxon>Kickxellomycotina</taxon>
        <taxon>Kickxellomycetes</taxon>
        <taxon>Kickxellales</taxon>
        <taxon>Kickxellaceae</taxon>
        <taxon>Coemansia</taxon>
    </lineage>
</organism>
<dbReference type="GO" id="GO:0006351">
    <property type="term" value="P:DNA-templated transcription"/>
    <property type="evidence" value="ECO:0007669"/>
    <property type="project" value="InterPro"/>
</dbReference>
<evidence type="ECO:0000256" key="6">
    <source>
        <dbReference type="SAM" id="MobiDB-lite"/>
    </source>
</evidence>
<dbReference type="GO" id="GO:0008270">
    <property type="term" value="F:zinc ion binding"/>
    <property type="evidence" value="ECO:0007669"/>
    <property type="project" value="InterPro"/>
</dbReference>
<comment type="similarity">
    <text evidence="5">Belongs to the archaeal Rpo12/eukaryotic RPC10 RNA polymerase subunit family.</text>
</comment>
<comment type="caution">
    <text evidence="7">The sequence shown here is derived from an EMBL/GenBank/DDBJ whole genome shotgun (WGS) entry which is preliminary data.</text>
</comment>
<keyword evidence="3" id="KW-0862">Zinc</keyword>
<dbReference type="Proteomes" id="UP001140074">
    <property type="component" value="Unassembled WGS sequence"/>
</dbReference>
<keyword evidence="8" id="KW-1185">Reference proteome</keyword>
<dbReference type="GO" id="GO:0003677">
    <property type="term" value="F:DNA binding"/>
    <property type="evidence" value="ECO:0007669"/>
    <property type="project" value="InterPro"/>
</dbReference>
<sequence length="69" mass="7705">MDANGGTYNTSSYSGNTGPSASAASMTYLCAECGYHNQIKPREPIRCFECGYRILLKVRTKRMTQFEAR</sequence>
<dbReference type="EMBL" id="JANBUY010000027">
    <property type="protein sequence ID" value="KAJ2866993.1"/>
    <property type="molecule type" value="Genomic_DNA"/>
</dbReference>
<dbReference type="PANTHER" id="PTHR12056:SF2">
    <property type="entry name" value="GEO11084P1"/>
    <property type="match status" value="1"/>
</dbReference>
<evidence type="ECO:0000256" key="2">
    <source>
        <dbReference type="ARBA" id="ARBA00022723"/>
    </source>
</evidence>
<evidence type="ECO:0000256" key="4">
    <source>
        <dbReference type="ARBA" id="ARBA00023242"/>
    </source>
</evidence>
<dbReference type="FunFam" id="2.20.28.30:FF:000002">
    <property type="entry name" value="DNA-directed RNA polymerases II, IV and V subunit 12"/>
    <property type="match status" value="1"/>
</dbReference>
<dbReference type="InterPro" id="IPR029040">
    <property type="entry name" value="RPABC4/Spt4"/>
</dbReference>
<keyword evidence="7" id="KW-0804">Transcription</keyword>
<dbReference type="Pfam" id="PF03604">
    <property type="entry name" value="Zn_ribbon_RPAB4"/>
    <property type="match status" value="1"/>
</dbReference>
<dbReference type="GO" id="GO:0003899">
    <property type="term" value="F:DNA-directed RNA polymerase activity"/>
    <property type="evidence" value="ECO:0007669"/>
    <property type="project" value="InterPro"/>
</dbReference>
<dbReference type="SUPFAM" id="SSF63393">
    <property type="entry name" value="RNA polymerase subunits"/>
    <property type="match status" value="1"/>
</dbReference>
<evidence type="ECO:0000256" key="5">
    <source>
        <dbReference type="ARBA" id="ARBA00025770"/>
    </source>
</evidence>
<protein>
    <submittedName>
        <fullName evidence="7">DNA-directed RNA polymerase core subunit rpc10</fullName>
    </submittedName>
</protein>
<dbReference type="Gene3D" id="2.20.28.30">
    <property type="entry name" value="RNA polymerase ii, chain L"/>
    <property type="match status" value="1"/>
</dbReference>
<evidence type="ECO:0000313" key="7">
    <source>
        <dbReference type="EMBL" id="KAJ2866993.1"/>
    </source>
</evidence>
<accession>A0A9W8M6N9</accession>
<dbReference type="GO" id="GO:0005666">
    <property type="term" value="C:RNA polymerase III complex"/>
    <property type="evidence" value="ECO:0007669"/>
    <property type="project" value="TreeGrafter"/>
</dbReference>
<dbReference type="AlphaFoldDB" id="A0A9W8M6N9"/>
<reference evidence="7" key="1">
    <citation type="submission" date="2022-07" db="EMBL/GenBank/DDBJ databases">
        <title>Phylogenomic reconstructions and comparative analyses of Kickxellomycotina fungi.</title>
        <authorList>
            <person name="Reynolds N.K."/>
            <person name="Stajich J.E."/>
            <person name="Barry K."/>
            <person name="Grigoriev I.V."/>
            <person name="Crous P."/>
            <person name="Smith M.E."/>
        </authorList>
    </citation>
    <scope>NUCLEOTIDE SEQUENCE</scope>
    <source>
        <strain evidence="7">RSA 476</strain>
    </source>
</reference>
<evidence type="ECO:0000313" key="8">
    <source>
        <dbReference type="Proteomes" id="UP001140074"/>
    </source>
</evidence>
<gene>
    <name evidence="7" type="primary">RPC10</name>
    <name evidence="7" type="ORF">GGH94_001160</name>
</gene>
<dbReference type="InterPro" id="IPR039747">
    <property type="entry name" value="RPABC4"/>
</dbReference>
<dbReference type="SMART" id="SM00659">
    <property type="entry name" value="RPOLCX"/>
    <property type="match status" value="1"/>
</dbReference>
<comment type="subcellular location">
    <subcellularLocation>
        <location evidence="1">Nucleus</location>
    </subcellularLocation>
</comment>
<dbReference type="GO" id="GO:0005665">
    <property type="term" value="C:RNA polymerase II, core complex"/>
    <property type="evidence" value="ECO:0007669"/>
    <property type="project" value="TreeGrafter"/>
</dbReference>
<keyword evidence="7" id="KW-0240">DNA-directed RNA polymerase</keyword>
<proteinExistence type="inferred from homology"/>
<keyword evidence="2" id="KW-0479">Metal-binding</keyword>
<evidence type="ECO:0000256" key="3">
    <source>
        <dbReference type="ARBA" id="ARBA00022833"/>
    </source>
</evidence>
<dbReference type="InterPro" id="IPR006591">
    <property type="entry name" value="RNAP_P/RPABC4"/>
</dbReference>
<dbReference type="PANTHER" id="PTHR12056">
    <property type="entry name" value="DNA-DIRECTED RNA POLYMERASES I, II, AND III"/>
    <property type="match status" value="1"/>
</dbReference>
<name>A0A9W8M6N9_9FUNG</name>